<protein>
    <submittedName>
        <fullName evidence="1">Uncharacterized protein</fullName>
    </submittedName>
</protein>
<evidence type="ECO:0000313" key="2">
    <source>
        <dbReference type="Proteomes" id="UP001371456"/>
    </source>
</evidence>
<proteinExistence type="predicted"/>
<dbReference type="EMBL" id="JBANQN010000005">
    <property type="protein sequence ID" value="KAK6790207.1"/>
    <property type="molecule type" value="Genomic_DNA"/>
</dbReference>
<organism evidence="1 2">
    <name type="scientific">Solanum bulbocastanum</name>
    <name type="common">Wild potato</name>
    <dbReference type="NCBI Taxonomy" id="147425"/>
    <lineage>
        <taxon>Eukaryota</taxon>
        <taxon>Viridiplantae</taxon>
        <taxon>Streptophyta</taxon>
        <taxon>Embryophyta</taxon>
        <taxon>Tracheophyta</taxon>
        <taxon>Spermatophyta</taxon>
        <taxon>Magnoliopsida</taxon>
        <taxon>eudicotyledons</taxon>
        <taxon>Gunneridae</taxon>
        <taxon>Pentapetalae</taxon>
        <taxon>asterids</taxon>
        <taxon>lamiids</taxon>
        <taxon>Solanales</taxon>
        <taxon>Solanaceae</taxon>
        <taxon>Solanoideae</taxon>
        <taxon>Solaneae</taxon>
        <taxon>Solanum</taxon>
    </lineage>
</organism>
<dbReference type="AlphaFoldDB" id="A0AAN8TRX9"/>
<reference evidence="1 2" key="1">
    <citation type="submission" date="2024-02" db="EMBL/GenBank/DDBJ databases">
        <title>de novo genome assembly of Solanum bulbocastanum strain 11H21.</title>
        <authorList>
            <person name="Hosaka A.J."/>
        </authorList>
    </citation>
    <scope>NUCLEOTIDE SEQUENCE [LARGE SCALE GENOMIC DNA]</scope>
    <source>
        <tissue evidence="1">Young leaves</tissue>
    </source>
</reference>
<evidence type="ECO:0000313" key="1">
    <source>
        <dbReference type="EMBL" id="KAK6790207.1"/>
    </source>
</evidence>
<accession>A0AAN8TRX9</accession>
<comment type="caution">
    <text evidence="1">The sequence shown here is derived from an EMBL/GenBank/DDBJ whole genome shotgun (WGS) entry which is preliminary data.</text>
</comment>
<name>A0AAN8TRX9_SOLBU</name>
<keyword evidence="2" id="KW-1185">Reference proteome</keyword>
<gene>
    <name evidence="1" type="ORF">RDI58_014007</name>
</gene>
<sequence length="29" mass="3148">MMIFGVTLIIHEAGATEECTTDHSDIGVR</sequence>
<dbReference type="Proteomes" id="UP001371456">
    <property type="component" value="Unassembled WGS sequence"/>
</dbReference>